<dbReference type="AlphaFoldDB" id="A0A1I4MNE2"/>
<evidence type="ECO:0000313" key="2">
    <source>
        <dbReference type="EMBL" id="SFM04620.1"/>
    </source>
</evidence>
<dbReference type="Proteomes" id="UP000199561">
    <property type="component" value="Unassembled WGS sequence"/>
</dbReference>
<protein>
    <submittedName>
        <fullName evidence="2">Uncharacterized protein</fullName>
    </submittedName>
</protein>
<gene>
    <name evidence="1" type="ORF">NMYAN_150010</name>
    <name evidence="2" type="ORF">SAMN05421880_10513</name>
</gene>
<organism evidence="2 3">
    <name type="scientific">Nitrosomonas nitrosa</name>
    <dbReference type="NCBI Taxonomy" id="52442"/>
    <lineage>
        <taxon>Bacteria</taxon>
        <taxon>Pseudomonadati</taxon>
        <taxon>Pseudomonadota</taxon>
        <taxon>Betaproteobacteria</taxon>
        <taxon>Nitrosomonadales</taxon>
        <taxon>Nitrosomonadaceae</taxon>
        <taxon>Nitrosomonas</taxon>
    </lineage>
</organism>
<accession>A0A1I4MNE2</accession>
<reference evidence="2 3" key="1">
    <citation type="submission" date="2016-10" db="EMBL/GenBank/DDBJ databases">
        <authorList>
            <person name="de Groot N.N."/>
        </authorList>
    </citation>
    <scope>NUCLEOTIDE SEQUENCE [LARGE SCALE GENOMIC DNA]</scope>
    <source>
        <strain evidence="2 3">Nm146</strain>
    </source>
</reference>
<evidence type="ECO:0000313" key="3">
    <source>
        <dbReference type="Proteomes" id="UP000199561"/>
    </source>
</evidence>
<reference evidence="1" key="2">
    <citation type="submission" date="2021-02" db="EMBL/GenBank/DDBJ databases">
        <authorList>
            <person name="Han P."/>
        </authorList>
    </citation>
    <scope>NUCLEOTIDE SEQUENCE</scope>
    <source>
        <strain evidence="1">Nitrosomonas nitrosa 18-3D</strain>
    </source>
</reference>
<evidence type="ECO:0000313" key="1">
    <source>
        <dbReference type="EMBL" id="CAE6496774.1"/>
    </source>
</evidence>
<dbReference type="RefSeq" id="WP_090666624.1">
    <property type="nucleotide sequence ID" value="NZ_CAJNAP010000007.1"/>
</dbReference>
<keyword evidence="3" id="KW-1185">Reference proteome</keyword>
<dbReference type="OrthoDB" id="8549914at2"/>
<dbReference type="EMBL" id="CAJNAP010000007">
    <property type="protein sequence ID" value="CAE6496774.1"/>
    <property type="molecule type" value="Genomic_DNA"/>
</dbReference>
<dbReference type="EMBL" id="FOUF01000005">
    <property type="protein sequence ID" value="SFM04620.1"/>
    <property type="molecule type" value="Genomic_DNA"/>
</dbReference>
<name>A0A1I4MNE2_9PROT</name>
<proteinExistence type="predicted"/>
<dbReference type="Proteomes" id="UP000601736">
    <property type="component" value="Unassembled WGS sequence"/>
</dbReference>
<sequence>MLVPLVSLKRFLLFFGAIFLLMSVSGVKSASPSLFYSLLPLSNTKNECLNRAYRAIAAEVTGSIIQRADDVALVNSQYNLAVHCRRTGDKKSFATIIVTHQIDFNLAKQLALNIQHRMESAKFD</sequence>